<dbReference type="InterPro" id="IPR036736">
    <property type="entry name" value="ACP-like_sf"/>
</dbReference>
<dbReference type="EMBL" id="CP023699">
    <property type="protein sequence ID" value="QEU89793.1"/>
    <property type="molecule type" value="Genomic_DNA"/>
</dbReference>
<dbReference type="AlphaFoldDB" id="A0A5J6G4D1"/>
<keyword evidence="3" id="KW-1185">Reference proteome</keyword>
<dbReference type="KEGG" id="ska:CP970_01480"/>
<dbReference type="Proteomes" id="UP000325529">
    <property type="component" value="Chromosome"/>
</dbReference>
<evidence type="ECO:0000313" key="2">
    <source>
        <dbReference type="EMBL" id="QEU89793.1"/>
    </source>
</evidence>
<accession>A0A5J6G4D1</accession>
<proteinExistence type="predicted"/>
<organism evidence="2 3">
    <name type="scientific">Streptomyces kanamyceticus</name>
    <dbReference type="NCBI Taxonomy" id="1967"/>
    <lineage>
        <taxon>Bacteria</taxon>
        <taxon>Bacillati</taxon>
        <taxon>Actinomycetota</taxon>
        <taxon>Actinomycetes</taxon>
        <taxon>Kitasatosporales</taxon>
        <taxon>Streptomycetaceae</taxon>
        <taxon>Streptomyces</taxon>
    </lineage>
</organism>
<evidence type="ECO:0000259" key="1">
    <source>
        <dbReference type="Pfam" id="PF00550"/>
    </source>
</evidence>
<evidence type="ECO:0000313" key="3">
    <source>
        <dbReference type="Proteomes" id="UP000325529"/>
    </source>
</evidence>
<reference evidence="2 3" key="1">
    <citation type="submission" date="2017-09" db="EMBL/GenBank/DDBJ databases">
        <authorList>
            <person name="Lee N."/>
            <person name="Cho B.-K."/>
        </authorList>
    </citation>
    <scope>NUCLEOTIDE SEQUENCE [LARGE SCALE GENOMIC DNA]</scope>
    <source>
        <strain evidence="2 3">ATCC 12853</strain>
    </source>
</reference>
<dbReference type="InterPro" id="IPR009081">
    <property type="entry name" value="PP-bd_ACP"/>
</dbReference>
<protein>
    <submittedName>
        <fullName evidence="2">Acyl carrier protein</fullName>
    </submittedName>
</protein>
<feature type="domain" description="Carrier" evidence="1">
    <location>
        <begin position="52"/>
        <end position="97"/>
    </location>
</feature>
<dbReference type="Pfam" id="PF00550">
    <property type="entry name" value="PP-binding"/>
    <property type="match status" value="1"/>
</dbReference>
<sequence>MEHLMTDRTDVAEKAESAPFPLTDVQRSFLLGRQDGQPPGGTGCPMTLEFGHAFFDLGADSLLAMRLSLAVTERVGARVPPRRLQSDATLVGTARAIDGAPAARPADTA</sequence>
<gene>
    <name evidence="2" type="ORF">CP970_01480</name>
</gene>
<name>A0A5J6G4D1_STRKN</name>
<dbReference type="SUPFAM" id="SSF47336">
    <property type="entry name" value="ACP-like"/>
    <property type="match status" value="1"/>
</dbReference>
<dbReference type="Gene3D" id="1.10.1200.10">
    <property type="entry name" value="ACP-like"/>
    <property type="match status" value="1"/>
</dbReference>